<dbReference type="PROSITE" id="PS50011">
    <property type="entry name" value="PROTEIN_KINASE_DOM"/>
    <property type="match status" value="1"/>
</dbReference>
<name>A0A4P9XRP6_9FUNG</name>
<feature type="compositionally biased region" description="Polar residues" evidence="1">
    <location>
        <begin position="9"/>
        <end position="18"/>
    </location>
</feature>
<dbReference type="AlphaFoldDB" id="A0A4P9XRP6"/>
<feature type="region of interest" description="Disordered" evidence="1">
    <location>
        <begin position="1"/>
        <end position="20"/>
    </location>
</feature>
<dbReference type="Proteomes" id="UP000271241">
    <property type="component" value="Unassembled WGS sequence"/>
</dbReference>
<evidence type="ECO:0000259" key="2">
    <source>
        <dbReference type="PROSITE" id="PS50011"/>
    </source>
</evidence>
<accession>A0A4P9XRP6</accession>
<sequence>MPPSYDSIFANSTQSTTDADWPNQPGIYIVKWHPEEGSGMRTAVVDYSNMNGLLKCTPHVNQHNNEVAALKRSRIRHTALSFVHKSGFIHGNITPDNVYFQSNKEESGVDLVLTGFEGSQVRESFPQASIIKPKGYAPPEDYVGSKADQRSRDAWMFGATLYFMTNGHPPYGFAYSKSHGAMLPVSAEELQQTMEQVAKTGKNSYLPIQARSGALLYEMESLLKPKPEHRSNANRIAIDDSLRFFRNTLVESSFWGLWGYLKSMLPIVGTPSWLVEPAPREQTEDRSTRYKIP</sequence>
<dbReference type="Gene3D" id="1.10.510.10">
    <property type="entry name" value="Transferase(Phosphotransferase) domain 1"/>
    <property type="match status" value="1"/>
</dbReference>
<proteinExistence type="predicted"/>
<evidence type="ECO:0000313" key="3">
    <source>
        <dbReference type="EMBL" id="RKP08748.1"/>
    </source>
</evidence>
<reference evidence="4" key="1">
    <citation type="journal article" date="2018" name="Nat. Microbiol.">
        <title>Leveraging single-cell genomics to expand the fungal tree of life.</title>
        <authorList>
            <person name="Ahrendt S.R."/>
            <person name="Quandt C.A."/>
            <person name="Ciobanu D."/>
            <person name="Clum A."/>
            <person name="Salamov A."/>
            <person name="Andreopoulos B."/>
            <person name="Cheng J.F."/>
            <person name="Woyke T."/>
            <person name="Pelin A."/>
            <person name="Henrissat B."/>
            <person name="Reynolds N.K."/>
            <person name="Benny G.L."/>
            <person name="Smith M.E."/>
            <person name="James T.Y."/>
            <person name="Grigoriev I.V."/>
        </authorList>
    </citation>
    <scope>NUCLEOTIDE SEQUENCE [LARGE SCALE GENOMIC DNA]</scope>
    <source>
        <strain evidence="4">RSA 1356</strain>
    </source>
</reference>
<dbReference type="OrthoDB" id="1668230at2759"/>
<feature type="domain" description="Protein kinase" evidence="2">
    <location>
        <begin position="1"/>
        <end position="245"/>
    </location>
</feature>
<keyword evidence="3" id="KW-0418">Kinase</keyword>
<dbReference type="EMBL" id="KZ992573">
    <property type="protein sequence ID" value="RKP08748.1"/>
    <property type="molecule type" value="Genomic_DNA"/>
</dbReference>
<protein>
    <submittedName>
        <fullName evidence="3">Kinase-like domain-containing protein</fullName>
    </submittedName>
</protein>
<organism evidence="3 4">
    <name type="scientific">Thamnocephalis sphaerospora</name>
    <dbReference type="NCBI Taxonomy" id="78915"/>
    <lineage>
        <taxon>Eukaryota</taxon>
        <taxon>Fungi</taxon>
        <taxon>Fungi incertae sedis</taxon>
        <taxon>Zoopagomycota</taxon>
        <taxon>Zoopagomycotina</taxon>
        <taxon>Zoopagomycetes</taxon>
        <taxon>Zoopagales</taxon>
        <taxon>Sigmoideomycetaceae</taxon>
        <taxon>Thamnocephalis</taxon>
    </lineage>
</organism>
<gene>
    <name evidence="3" type="ORF">THASP1DRAFT_23321</name>
</gene>
<dbReference type="GO" id="GO:0005524">
    <property type="term" value="F:ATP binding"/>
    <property type="evidence" value="ECO:0007669"/>
    <property type="project" value="InterPro"/>
</dbReference>
<dbReference type="InterPro" id="IPR011009">
    <property type="entry name" value="Kinase-like_dom_sf"/>
</dbReference>
<keyword evidence="3" id="KW-0808">Transferase</keyword>
<evidence type="ECO:0000256" key="1">
    <source>
        <dbReference type="SAM" id="MobiDB-lite"/>
    </source>
</evidence>
<dbReference type="Pfam" id="PF00069">
    <property type="entry name" value="Pkinase"/>
    <property type="match status" value="1"/>
</dbReference>
<dbReference type="STRING" id="78915.A0A4P9XRP6"/>
<dbReference type="SUPFAM" id="SSF56112">
    <property type="entry name" value="Protein kinase-like (PK-like)"/>
    <property type="match status" value="1"/>
</dbReference>
<evidence type="ECO:0000313" key="4">
    <source>
        <dbReference type="Proteomes" id="UP000271241"/>
    </source>
</evidence>
<keyword evidence="4" id="KW-1185">Reference proteome</keyword>
<dbReference type="InterPro" id="IPR000719">
    <property type="entry name" value="Prot_kinase_dom"/>
</dbReference>
<dbReference type="GO" id="GO:0004672">
    <property type="term" value="F:protein kinase activity"/>
    <property type="evidence" value="ECO:0007669"/>
    <property type="project" value="InterPro"/>
</dbReference>